<name>A0A6A8MCM2_9LACO</name>
<accession>A0A6A8MCM2</accession>
<dbReference type="AlphaFoldDB" id="A0A6A8MCM2"/>
<dbReference type="EMBL" id="VUMX01000007">
    <property type="protein sequence ID" value="MST86761.1"/>
    <property type="molecule type" value="Genomic_DNA"/>
</dbReference>
<evidence type="ECO:0000313" key="2">
    <source>
        <dbReference type="Proteomes" id="UP000438120"/>
    </source>
</evidence>
<dbReference type="RefSeq" id="WP_154547848.1">
    <property type="nucleotide sequence ID" value="NZ_VUMX01000007.1"/>
</dbReference>
<protein>
    <submittedName>
        <fullName evidence="1">Uncharacterized protein</fullName>
    </submittedName>
</protein>
<organism evidence="1 2">
    <name type="scientific">Lactobacillus porci</name>
    <dbReference type="NCBI Taxonomy" id="2012477"/>
    <lineage>
        <taxon>Bacteria</taxon>
        <taxon>Bacillati</taxon>
        <taxon>Bacillota</taxon>
        <taxon>Bacilli</taxon>
        <taxon>Lactobacillales</taxon>
        <taxon>Lactobacillaceae</taxon>
        <taxon>Lactobacillus</taxon>
    </lineage>
</organism>
<evidence type="ECO:0000313" key="1">
    <source>
        <dbReference type="EMBL" id="MST86761.1"/>
    </source>
</evidence>
<keyword evidence="2" id="KW-1185">Reference proteome</keyword>
<sequence length="68" mass="7545">MIKVLKKPQKAAGTFQEKDGAICQNEARAIADIGDGTGTTAFLHFLNDLKNLNSSQNRQCLQLFHKKQ</sequence>
<gene>
    <name evidence="1" type="ORF">FYJ62_03680</name>
</gene>
<dbReference type="Proteomes" id="UP000438120">
    <property type="component" value="Unassembled WGS sequence"/>
</dbReference>
<reference evidence="1 2" key="1">
    <citation type="submission" date="2019-08" db="EMBL/GenBank/DDBJ databases">
        <title>In-depth cultivation of the pig gut microbiome towards novel bacterial diversity and tailored functional studies.</title>
        <authorList>
            <person name="Wylensek D."/>
            <person name="Hitch T.C.A."/>
            <person name="Clavel T."/>
        </authorList>
    </citation>
    <scope>NUCLEOTIDE SEQUENCE [LARGE SCALE GENOMIC DNA]</scope>
    <source>
        <strain evidence="1 2">Bifido-178-WT-2B</strain>
    </source>
</reference>
<comment type="caution">
    <text evidence="1">The sequence shown here is derived from an EMBL/GenBank/DDBJ whole genome shotgun (WGS) entry which is preliminary data.</text>
</comment>
<proteinExistence type="predicted"/>